<accession>A0ABV9XF18</accession>
<evidence type="ECO:0000313" key="4">
    <source>
        <dbReference type="Proteomes" id="UP001595829"/>
    </source>
</evidence>
<keyword evidence="4" id="KW-1185">Reference proteome</keyword>
<dbReference type="SUPFAM" id="SSF54593">
    <property type="entry name" value="Glyoxalase/Bleomycin resistance protein/Dihydroxybiphenyl dioxygenase"/>
    <property type="match status" value="1"/>
</dbReference>
<dbReference type="EMBL" id="JBHSJD010000008">
    <property type="protein sequence ID" value="MFC5023283.1"/>
    <property type="molecule type" value="Genomic_DNA"/>
</dbReference>
<dbReference type="Proteomes" id="UP001595829">
    <property type="component" value="Unassembled WGS sequence"/>
</dbReference>
<feature type="domain" description="VOC" evidence="2">
    <location>
        <begin position="5"/>
        <end position="136"/>
    </location>
</feature>
<dbReference type="Gene3D" id="3.10.180.10">
    <property type="entry name" value="2,3-Dihydroxybiphenyl 1,2-Dioxygenase, domain 1"/>
    <property type="match status" value="2"/>
</dbReference>
<proteinExistence type="predicted"/>
<gene>
    <name evidence="3" type="ORF">ACFPM3_14175</name>
</gene>
<name>A0ABV9XF18_9ACTN</name>
<dbReference type="RefSeq" id="WP_345688093.1">
    <property type="nucleotide sequence ID" value="NZ_BAABIT010000001.1"/>
</dbReference>
<dbReference type="InterPro" id="IPR029068">
    <property type="entry name" value="Glyas_Bleomycin-R_OHBP_Dase"/>
</dbReference>
<organism evidence="3 4">
    <name type="scientific">Streptomyces coeruleoprunus</name>
    <dbReference type="NCBI Taxonomy" id="285563"/>
    <lineage>
        <taxon>Bacteria</taxon>
        <taxon>Bacillati</taxon>
        <taxon>Actinomycetota</taxon>
        <taxon>Actinomycetes</taxon>
        <taxon>Kitasatosporales</taxon>
        <taxon>Streptomycetaceae</taxon>
        <taxon>Streptomyces</taxon>
    </lineage>
</organism>
<dbReference type="InterPro" id="IPR037523">
    <property type="entry name" value="VOC_core"/>
</dbReference>
<feature type="compositionally biased region" description="Low complexity" evidence="1">
    <location>
        <begin position="145"/>
        <end position="155"/>
    </location>
</feature>
<dbReference type="PROSITE" id="PS51819">
    <property type="entry name" value="VOC"/>
    <property type="match status" value="1"/>
</dbReference>
<evidence type="ECO:0000256" key="1">
    <source>
        <dbReference type="SAM" id="MobiDB-lite"/>
    </source>
</evidence>
<sequence length="278" mass="28267">MAVRDIAYVEVYTSRKQSVADYFVSTMGFSRTADSVAVDRSSVLLRQGDAHLVVTTGPATWKFLAAQGDGIADVALTCDDVDETRAAAAAAGAAVTGTPYGGPVVAGAGSVVHSLLPHTPGTDLPPGRTWVPAQEAEDASGPGGAPAASHPSDAGAGDGRGVPAAADGPPRRVQGLDHVALCVPDGMLGTYTALYRDAFGLTGGTHTGSARTALLRSPAGRAALALDPDGPPGAQHLALRVAGGAPVVCGLRRHSLRLYGRSHYGRTTLFPHHRLAAE</sequence>
<evidence type="ECO:0000313" key="3">
    <source>
        <dbReference type="EMBL" id="MFC5023283.1"/>
    </source>
</evidence>
<evidence type="ECO:0000259" key="2">
    <source>
        <dbReference type="PROSITE" id="PS51819"/>
    </source>
</evidence>
<reference evidence="4" key="1">
    <citation type="journal article" date="2019" name="Int. J. Syst. Evol. Microbiol.">
        <title>The Global Catalogue of Microorganisms (GCM) 10K type strain sequencing project: providing services to taxonomists for standard genome sequencing and annotation.</title>
        <authorList>
            <consortium name="The Broad Institute Genomics Platform"/>
            <consortium name="The Broad Institute Genome Sequencing Center for Infectious Disease"/>
            <person name="Wu L."/>
            <person name="Ma J."/>
        </authorList>
    </citation>
    <scope>NUCLEOTIDE SEQUENCE [LARGE SCALE GENOMIC DNA]</scope>
    <source>
        <strain evidence="4">CGMCC 4.1648</strain>
    </source>
</reference>
<feature type="region of interest" description="Disordered" evidence="1">
    <location>
        <begin position="118"/>
        <end position="171"/>
    </location>
</feature>
<comment type="caution">
    <text evidence="3">The sequence shown here is derived from an EMBL/GenBank/DDBJ whole genome shotgun (WGS) entry which is preliminary data.</text>
</comment>
<protein>
    <recommendedName>
        <fullName evidence="2">VOC domain-containing protein</fullName>
    </recommendedName>
</protein>